<proteinExistence type="predicted"/>
<comment type="subcellular location">
    <subcellularLocation>
        <location evidence="1">Membrane</location>
        <topology evidence="1">Multi-pass membrane protein</topology>
    </subcellularLocation>
</comment>
<keyword evidence="8" id="KW-1185">Reference proteome</keyword>
<feature type="transmembrane region" description="Helical" evidence="5">
    <location>
        <begin position="91"/>
        <end position="110"/>
    </location>
</feature>
<organism evidence="7 8">
    <name type="scientific">Fulvivirga marina</name>
    <dbReference type="NCBI Taxonomy" id="2494733"/>
    <lineage>
        <taxon>Bacteria</taxon>
        <taxon>Pseudomonadati</taxon>
        <taxon>Bacteroidota</taxon>
        <taxon>Cytophagia</taxon>
        <taxon>Cytophagales</taxon>
        <taxon>Fulvivirgaceae</taxon>
        <taxon>Fulvivirga</taxon>
    </lineage>
</organism>
<evidence type="ECO:0000256" key="4">
    <source>
        <dbReference type="ARBA" id="ARBA00023136"/>
    </source>
</evidence>
<reference evidence="7" key="1">
    <citation type="submission" date="2021-01" db="EMBL/GenBank/DDBJ databases">
        <title>Fulvivirga kasyanovii gen. nov., sp nov., a novel member of the phylum Bacteroidetes isolated from seawater in a mussel farm.</title>
        <authorList>
            <person name="Zhao L.-H."/>
            <person name="Wang Z.-J."/>
        </authorList>
    </citation>
    <scope>NUCLEOTIDE SEQUENCE</scope>
    <source>
        <strain evidence="7">29W222</strain>
    </source>
</reference>
<feature type="transmembrane region" description="Helical" evidence="5">
    <location>
        <begin position="117"/>
        <end position="135"/>
    </location>
</feature>
<dbReference type="Pfam" id="PF01694">
    <property type="entry name" value="Rhomboid"/>
    <property type="match status" value="1"/>
</dbReference>
<evidence type="ECO:0000313" key="7">
    <source>
        <dbReference type="EMBL" id="MBL6449984.1"/>
    </source>
</evidence>
<dbReference type="Gene3D" id="1.20.1540.10">
    <property type="entry name" value="Rhomboid-like"/>
    <property type="match status" value="1"/>
</dbReference>
<evidence type="ECO:0000313" key="8">
    <source>
        <dbReference type="Proteomes" id="UP000614216"/>
    </source>
</evidence>
<dbReference type="PANTHER" id="PTHR43731:SF9">
    <property type="entry name" value="SLR1461 PROTEIN"/>
    <property type="match status" value="1"/>
</dbReference>
<dbReference type="GO" id="GO:0006508">
    <property type="term" value="P:proteolysis"/>
    <property type="evidence" value="ECO:0007669"/>
    <property type="project" value="UniProtKB-KW"/>
</dbReference>
<dbReference type="GO" id="GO:0016020">
    <property type="term" value="C:membrane"/>
    <property type="evidence" value="ECO:0007669"/>
    <property type="project" value="UniProtKB-SubCell"/>
</dbReference>
<dbReference type="EMBL" id="JAEUGD010000068">
    <property type="protein sequence ID" value="MBL6449984.1"/>
    <property type="molecule type" value="Genomic_DNA"/>
</dbReference>
<dbReference type="PANTHER" id="PTHR43731">
    <property type="entry name" value="RHOMBOID PROTEASE"/>
    <property type="match status" value="1"/>
</dbReference>
<comment type="caution">
    <text evidence="7">The sequence shown here is derived from an EMBL/GenBank/DDBJ whole genome shotgun (WGS) entry which is preliminary data.</text>
</comment>
<feature type="domain" description="Peptidase S54 rhomboid" evidence="6">
    <location>
        <begin position="30"/>
        <end position="160"/>
    </location>
</feature>
<name>A0A937G1L6_9BACT</name>
<keyword evidence="7" id="KW-0645">Protease</keyword>
<accession>A0A937G1L6</accession>
<dbReference type="InterPro" id="IPR050925">
    <property type="entry name" value="Rhomboid_protease_S54"/>
</dbReference>
<dbReference type="InterPro" id="IPR022764">
    <property type="entry name" value="Peptidase_S54_rhomboid_dom"/>
</dbReference>
<keyword evidence="3 5" id="KW-1133">Transmembrane helix</keyword>
<keyword evidence="2 5" id="KW-0812">Transmembrane</keyword>
<sequence length="165" mass="18654">MWLSFVVDFLFGYDLTVFGIWPRTLIGGIGIITSPLIHANYIHLISNTIPLLFLGVVLFYSYHRIASGVFLRCYFFTNLLVWLFARPSFHVGASGLVYGIASFLIFYGFMRRDFKSLFVSVIVLFIYGSIFYGVLPVNSHVSWESHLAGAIVGAVTAYNYRKVKA</sequence>
<feature type="transmembrane region" description="Helical" evidence="5">
    <location>
        <begin position="41"/>
        <end position="62"/>
    </location>
</feature>
<evidence type="ECO:0000259" key="6">
    <source>
        <dbReference type="Pfam" id="PF01694"/>
    </source>
</evidence>
<gene>
    <name evidence="7" type="ORF">JMN32_26965</name>
</gene>
<dbReference type="AlphaFoldDB" id="A0A937G1L6"/>
<dbReference type="SUPFAM" id="SSF144091">
    <property type="entry name" value="Rhomboid-like"/>
    <property type="match status" value="1"/>
</dbReference>
<dbReference type="Proteomes" id="UP000614216">
    <property type="component" value="Unassembled WGS sequence"/>
</dbReference>
<dbReference type="InterPro" id="IPR035952">
    <property type="entry name" value="Rhomboid-like_sf"/>
</dbReference>
<protein>
    <submittedName>
        <fullName evidence="7">Rhomboid family intramembrane serine protease</fullName>
    </submittedName>
</protein>
<keyword evidence="7" id="KW-0378">Hydrolase</keyword>
<evidence type="ECO:0000256" key="2">
    <source>
        <dbReference type="ARBA" id="ARBA00022692"/>
    </source>
</evidence>
<dbReference type="GO" id="GO:0004252">
    <property type="term" value="F:serine-type endopeptidase activity"/>
    <property type="evidence" value="ECO:0007669"/>
    <property type="project" value="InterPro"/>
</dbReference>
<keyword evidence="4 5" id="KW-0472">Membrane</keyword>
<evidence type="ECO:0000256" key="1">
    <source>
        <dbReference type="ARBA" id="ARBA00004141"/>
    </source>
</evidence>
<evidence type="ECO:0000256" key="3">
    <source>
        <dbReference type="ARBA" id="ARBA00022989"/>
    </source>
</evidence>
<evidence type="ECO:0000256" key="5">
    <source>
        <dbReference type="SAM" id="Phobius"/>
    </source>
</evidence>